<feature type="domain" description="RSE1/DDB1/CPSF1 C-terminal" evidence="3">
    <location>
        <begin position="757"/>
        <end position="1067"/>
    </location>
</feature>
<evidence type="ECO:0000259" key="3">
    <source>
        <dbReference type="Pfam" id="PF03178"/>
    </source>
</evidence>
<evidence type="ECO:0000259" key="5">
    <source>
        <dbReference type="Pfam" id="PF23726"/>
    </source>
</evidence>
<dbReference type="EMBL" id="JAMWBK010000005">
    <property type="protein sequence ID" value="KAJ8904893.1"/>
    <property type="molecule type" value="Genomic_DNA"/>
</dbReference>
<proteinExistence type="predicted"/>
<organism evidence="6 7">
    <name type="scientific">Rhodosorus marinus</name>
    <dbReference type="NCBI Taxonomy" id="101924"/>
    <lineage>
        <taxon>Eukaryota</taxon>
        <taxon>Rhodophyta</taxon>
        <taxon>Stylonematophyceae</taxon>
        <taxon>Stylonematales</taxon>
        <taxon>Stylonemataceae</taxon>
        <taxon>Rhodosorus</taxon>
    </lineage>
</organism>
<feature type="domain" description="RSE1/DDB1/CPSF1 second beta-propeller" evidence="5">
    <location>
        <begin position="385"/>
        <end position="698"/>
    </location>
</feature>
<dbReference type="Gene3D" id="1.10.150.910">
    <property type="match status" value="1"/>
</dbReference>
<dbReference type="GO" id="GO:0003676">
    <property type="term" value="F:nucleic acid binding"/>
    <property type="evidence" value="ECO:0007669"/>
    <property type="project" value="InterPro"/>
</dbReference>
<feature type="domain" description="RSE1/DDB1/CPSF1 first beta-propeller" evidence="4">
    <location>
        <begin position="14"/>
        <end position="343"/>
    </location>
</feature>
<dbReference type="InterPro" id="IPR050358">
    <property type="entry name" value="RSE1/DDB1/CFT1"/>
</dbReference>
<sequence>MNTYVVTAHKASIVEHTQVGNFFSPNKRNLLVGRTTRIDVYAFTREGLVHTLEIPIYGRIAVMKLCKPPGDDQDQLLVLTERYKFFVLKWNANTNRCETLVGGDVKDKIGRLDNHNIIGVADPQLRCFGLYLYERLLKIIPTDYSREAYNIRIGDNVHEIVFLDGCATPTIACLHGRDSGYLRALEIHQDVNPVEASQEVWQIEIKASFGTRIVAVPAPLCGVLVIGEDTITYVANPPRGEPLSVRIPSSLSKQTVGRVDGDGSRYLLGDDTGALRLLVLEKDQNRVSGLKIEELGTTSISSAISYLDNGFVFIGSRFGDSQLIELLKEMDPESKMNLRVMATYPNIGPIKDFILVEDEKQSRKVVVTCSGLSLRVIRNGTSVVEQASVQIAGIKGMFSLKRKAKDAFHSFLVQSFTTETRILEMTSATEMQEAVIAGFNHSAPTLFAANTVGDTIVQVTGDGIILLSSQTMTSTSEWKPPSTCRITVASGNTEQLLVATSDGNLACFEIDPKSKSIVEKAHVQLENEVSCLDCTPLGDEPRAKWAAVGTWKDVNVQLVSLPELKTVHVENLGGNLIARSVLFTTLDEKTFMLLIADGDGYVISYILNTNGRPDEILSEKRRINVGTQPATLIPFRNRDRMFVFAACDRPTVLYNAFRSHKLLCSNINLREVTQVSMFDSEAFPECLAIATENSLIIGGVDDVQGFHVRTIPFDEQPRRITRVPKARLFAVLFEKQDALREREETGSPRTEMDGVVLLNNDFQVLHRFNFQENETGCSLLTTTFGDDAEDAQEHVVVATAYNTEGSANSETGRILVFTIGEARLLLVSETEMKGFVFCIEQFMGGVVAGVSGRVILLKWEEGENKAMKLVPRSSRHGQILVLALDCSDKWILSGDMIKSMRLLTFDEEQNALEETARDYETNWMTEVAMVDNKTFIGTDGSFNMFTLQWNPDALYKEDRSRLEKAGEFHLGESVNRIRRGHLAPQVDSDGPVLHSHIFATVSGMLGIVAQLKPDAWNFFSKVQDAMRQVVTGVGGIKHKEWRSFSNERRTGEAKKFVDGDLIERFLDLDHASMEKVALLVEVPVEDLAMRIQDMSRFY</sequence>
<dbReference type="InterPro" id="IPR018846">
    <property type="entry name" value="Beta-prop_RSE1/DDB1/CPSF1_1st"/>
</dbReference>
<dbReference type="Gene3D" id="2.130.10.10">
    <property type="entry name" value="YVTN repeat-like/Quinoprotein amine dehydrogenase"/>
    <property type="match status" value="3"/>
</dbReference>
<dbReference type="InterPro" id="IPR036322">
    <property type="entry name" value="WD40_repeat_dom_sf"/>
</dbReference>
<evidence type="ECO:0000256" key="2">
    <source>
        <dbReference type="ARBA" id="ARBA00023242"/>
    </source>
</evidence>
<evidence type="ECO:0000313" key="7">
    <source>
        <dbReference type="Proteomes" id="UP001157974"/>
    </source>
</evidence>
<keyword evidence="7" id="KW-1185">Reference proteome</keyword>
<evidence type="ECO:0000313" key="6">
    <source>
        <dbReference type="EMBL" id="KAJ8904893.1"/>
    </source>
</evidence>
<dbReference type="Proteomes" id="UP001157974">
    <property type="component" value="Unassembled WGS sequence"/>
</dbReference>
<dbReference type="Pfam" id="PF23726">
    <property type="entry name" value="Beta-prop_RSE1_2nd"/>
    <property type="match status" value="1"/>
</dbReference>
<keyword evidence="2" id="KW-0539">Nucleus</keyword>
<dbReference type="SUPFAM" id="SSF50978">
    <property type="entry name" value="WD40 repeat-like"/>
    <property type="match status" value="1"/>
</dbReference>
<dbReference type="GO" id="GO:0005634">
    <property type="term" value="C:nucleus"/>
    <property type="evidence" value="ECO:0007669"/>
    <property type="project" value="UniProtKB-SubCell"/>
</dbReference>
<dbReference type="PANTHER" id="PTHR10644">
    <property type="entry name" value="DNA REPAIR/RNA PROCESSING CPSF FAMILY"/>
    <property type="match status" value="1"/>
</dbReference>
<evidence type="ECO:0008006" key="8">
    <source>
        <dbReference type="Google" id="ProtNLM"/>
    </source>
</evidence>
<evidence type="ECO:0000256" key="1">
    <source>
        <dbReference type="ARBA" id="ARBA00004123"/>
    </source>
</evidence>
<name>A0AAV8UQW0_9RHOD</name>
<reference evidence="6 7" key="1">
    <citation type="journal article" date="2023" name="Nat. Commun.">
        <title>Origin of minicircular mitochondrial genomes in red algae.</title>
        <authorList>
            <person name="Lee Y."/>
            <person name="Cho C.H."/>
            <person name="Lee Y.M."/>
            <person name="Park S.I."/>
            <person name="Yang J.H."/>
            <person name="West J.A."/>
            <person name="Bhattacharya D."/>
            <person name="Yoon H.S."/>
        </authorList>
    </citation>
    <scope>NUCLEOTIDE SEQUENCE [LARGE SCALE GENOMIC DNA]</scope>
    <source>
        <strain evidence="6 7">CCMP1338</strain>
        <tissue evidence="6">Whole cell</tissue>
    </source>
</reference>
<gene>
    <name evidence="6" type="ORF">NDN08_001407</name>
</gene>
<dbReference type="InterPro" id="IPR015943">
    <property type="entry name" value="WD40/YVTN_repeat-like_dom_sf"/>
</dbReference>
<dbReference type="AlphaFoldDB" id="A0AAV8UQW0"/>
<protein>
    <recommendedName>
        <fullName evidence="8">DNA damage-binding protein 1</fullName>
    </recommendedName>
</protein>
<dbReference type="Pfam" id="PF10433">
    <property type="entry name" value="Beta-prop_RSE1_1st"/>
    <property type="match status" value="1"/>
</dbReference>
<dbReference type="InterPro" id="IPR004871">
    <property type="entry name" value="RSE1/DDB1/CPSF1_C"/>
</dbReference>
<dbReference type="Pfam" id="PF03178">
    <property type="entry name" value="CPSF_A"/>
    <property type="match status" value="1"/>
</dbReference>
<accession>A0AAV8UQW0</accession>
<evidence type="ECO:0000259" key="4">
    <source>
        <dbReference type="Pfam" id="PF10433"/>
    </source>
</evidence>
<comment type="subcellular location">
    <subcellularLocation>
        <location evidence="1">Nucleus</location>
    </subcellularLocation>
</comment>
<dbReference type="InterPro" id="IPR058543">
    <property type="entry name" value="Beta-prop_RSE1/DDB1/CPSF1_2nd"/>
</dbReference>
<comment type="caution">
    <text evidence="6">The sequence shown here is derived from an EMBL/GenBank/DDBJ whole genome shotgun (WGS) entry which is preliminary data.</text>
</comment>